<feature type="repeat" description="WD" evidence="3">
    <location>
        <begin position="314"/>
        <end position="353"/>
    </location>
</feature>
<protein>
    <submittedName>
        <fullName evidence="6">F-box and wd repeat domain-containing 7</fullName>
    </submittedName>
</protein>
<dbReference type="PROSITE" id="PS50082">
    <property type="entry name" value="WD_REPEATS_2"/>
    <property type="match status" value="5"/>
</dbReference>
<dbReference type="PANTHER" id="PTHR22847">
    <property type="entry name" value="WD40 REPEAT PROTEIN"/>
    <property type="match status" value="1"/>
</dbReference>
<evidence type="ECO:0000256" key="3">
    <source>
        <dbReference type="PROSITE-ProRule" id="PRU00221"/>
    </source>
</evidence>
<dbReference type="SMART" id="SM00320">
    <property type="entry name" value="WD40"/>
    <property type="match status" value="7"/>
</dbReference>
<evidence type="ECO:0000256" key="4">
    <source>
        <dbReference type="SAM" id="Coils"/>
    </source>
</evidence>
<dbReference type="PRINTS" id="PR00320">
    <property type="entry name" value="GPROTEINBRPT"/>
</dbReference>
<dbReference type="Pfam" id="PF12937">
    <property type="entry name" value="F-box-like"/>
    <property type="match status" value="1"/>
</dbReference>
<accession>A0A9Q0LFR7</accession>
<evidence type="ECO:0000256" key="1">
    <source>
        <dbReference type="ARBA" id="ARBA00022574"/>
    </source>
</evidence>
<dbReference type="OrthoDB" id="19711at2759"/>
<dbReference type="GO" id="GO:1990234">
    <property type="term" value="C:transferase complex"/>
    <property type="evidence" value="ECO:0007669"/>
    <property type="project" value="UniProtKB-ARBA"/>
</dbReference>
<feature type="repeat" description="WD" evidence="3">
    <location>
        <begin position="274"/>
        <end position="313"/>
    </location>
</feature>
<evidence type="ECO:0000313" key="7">
    <source>
        <dbReference type="Proteomes" id="UP001149090"/>
    </source>
</evidence>
<dbReference type="InterPro" id="IPR036047">
    <property type="entry name" value="F-box-like_dom_sf"/>
</dbReference>
<dbReference type="PANTHER" id="PTHR22847:SF637">
    <property type="entry name" value="WD REPEAT DOMAIN 5B"/>
    <property type="match status" value="1"/>
</dbReference>
<dbReference type="SMART" id="SM00256">
    <property type="entry name" value="FBOX"/>
    <property type="match status" value="1"/>
</dbReference>
<dbReference type="InterPro" id="IPR001680">
    <property type="entry name" value="WD40_rpt"/>
</dbReference>
<keyword evidence="2" id="KW-0677">Repeat</keyword>
<proteinExistence type="predicted"/>
<dbReference type="AlphaFoldDB" id="A0A9Q0LFR7"/>
<reference evidence="6" key="1">
    <citation type="submission" date="2022-10" db="EMBL/GenBank/DDBJ databases">
        <title>Novel sulphate-reducing endosymbionts in the free-living metamonad Anaeramoeba.</title>
        <authorList>
            <person name="Jerlstrom-Hultqvist J."/>
            <person name="Cepicka I."/>
            <person name="Gallot-Lavallee L."/>
            <person name="Salas-Leiva D."/>
            <person name="Curtis B.A."/>
            <person name="Zahonova K."/>
            <person name="Pipaliya S."/>
            <person name="Dacks J."/>
            <person name="Roger A.J."/>
        </authorList>
    </citation>
    <scope>NUCLEOTIDE SEQUENCE</scope>
    <source>
        <strain evidence="6">BMAN</strain>
    </source>
</reference>
<keyword evidence="1 3" id="KW-0853">WD repeat</keyword>
<dbReference type="PROSITE" id="PS50181">
    <property type="entry name" value="FBOX"/>
    <property type="match status" value="1"/>
</dbReference>
<evidence type="ECO:0000313" key="6">
    <source>
        <dbReference type="EMBL" id="KAJ5071569.1"/>
    </source>
</evidence>
<sequence>MGNKNSQKNFKINQETMGNFSQLPEELIIYIFQFLDDQNLIKLSSVSRTFNEISNDPYVWKLLFKSHNPHLENVPVPPPSLRSWKKYYIFRTIWKQKWFKQKYRQPANIRYQPGVNGAKFTGIDQYATCNWDGTVKLWEISKKRKVLTLPTPHTGPIWSLDVNKQRTQLVSGGKDQEIHLYNLPSHKKFQQLYDQTQKRSAKINLDHINNHINNHNNEANEEERKDEFNLVPVVFKGHHGPVACMKLDEEKIISGSYDTDVRIWDITTHKTKGIIHHSDSIWALDYVGDRLITGSRDTALRWWNIQTEKEVDLLVGHERPISTLQYDGDIIISGGYDNTCRVWDLRSSKRCIDVLRGHQSTVSYLQFDSDVLVTSSFDSTIKVWDRRKLSAGPVHTFKEFERNTWVLSVEFRDGVLLATSNAGEAKVLDFRTKEMLEVENSEMLWKWQN</sequence>
<dbReference type="Gene3D" id="2.130.10.10">
    <property type="entry name" value="YVTN repeat-like/Quinoprotein amine dehydrogenase"/>
    <property type="match status" value="2"/>
</dbReference>
<dbReference type="PROSITE" id="PS50294">
    <property type="entry name" value="WD_REPEATS_REGION"/>
    <property type="match status" value="3"/>
</dbReference>
<dbReference type="Proteomes" id="UP001149090">
    <property type="component" value="Unassembled WGS sequence"/>
</dbReference>
<comment type="caution">
    <text evidence="6">The sequence shown here is derived from an EMBL/GenBank/DDBJ whole genome shotgun (WGS) entry which is preliminary data.</text>
</comment>
<feature type="domain" description="F-box" evidence="5">
    <location>
        <begin position="17"/>
        <end position="63"/>
    </location>
</feature>
<gene>
    <name evidence="6" type="ORF">M0811_10201</name>
</gene>
<keyword evidence="4" id="KW-0175">Coiled coil</keyword>
<feature type="repeat" description="WD" evidence="3">
    <location>
        <begin position="150"/>
        <end position="191"/>
    </location>
</feature>
<dbReference type="OMA" id="HERPIST"/>
<evidence type="ECO:0000259" key="5">
    <source>
        <dbReference type="PROSITE" id="PS50181"/>
    </source>
</evidence>
<dbReference type="InterPro" id="IPR036322">
    <property type="entry name" value="WD40_repeat_dom_sf"/>
</dbReference>
<dbReference type="CDD" id="cd00200">
    <property type="entry name" value="WD40"/>
    <property type="match status" value="1"/>
</dbReference>
<dbReference type="EMBL" id="JAPDFW010000087">
    <property type="protein sequence ID" value="KAJ5071569.1"/>
    <property type="molecule type" value="Genomic_DNA"/>
</dbReference>
<dbReference type="Gene3D" id="1.20.1280.50">
    <property type="match status" value="1"/>
</dbReference>
<organism evidence="6 7">
    <name type="scientific">Anaeramoeba ignava</name>
    <name type="common">Anaerobic marine amoeba</name>
    <dbReference type="NCBI Taxonomy" id="1746090"/>
    <lineage>
        <taxon>Eukaryota</taxon>
        <taxon>Metamonada</taxon>
        <taxon>Anaeramoebidae</taxon>
        <taxon>Anaeramoeba</taxon>
    </lineage>
</organism>
<name>A0A9Q0LFR7_ANAIG</name>
<keyword evidence="7" id="KW-1185">Reference proteome</keyword>
<feature type="coiled-coil region" evidence="4">
    <location>
        <begin position="198"/>
        <end position="225"/>
    </location>
</feature>
<dbReference type="InterPro" id="IPR015943">
    <property type="entry name" value="WD40/YVTN_repeat-like_dom_sf"/>
</dbReference>
<dbReference type="SUPFAM" id="SSF81383">
    <property type="entry name" value="F-box domain"/>
    <property type="match status" value="1"/>
</dbReference>
<feature type="repeat" description="WD" evidence="3">
    <location>
        <begin position="235"/>
        <end position="274"/>
    </location>
</feature>
<feature type="repeat" description="WD" evidence="3">
    <location>
        <begin position="355"/>
        <end position="385"/>
    </location>
</feature>
<dbReference type="InterPro" id="IPR019775">
    <property type="entry name" value="WD40_repeat_CS"/>
</dbReference>
<dbReference type="PROSITE" id="PS00678">
    <property type="entry name" value="WD_REPEATS_1"/>
    <property type="match status" value="2"/>
</dbReference>
<evidence type="ECO:0000256" key="2">
    <source>
        <dbReference type="ARBA" id="ARBA00022737"/>
    </source>
</evidence>
<dbReference type="Pfam" id="PF00400">
    <property type="entry name" value="WD40"/>
    <property type="match status" value="6"/>
</dbReference>
<dbReference type="SUPFAM" id="SSF50978">
    <property type="entry name" value="WD40 repeat-like"/>
    <property type="match status" value="1"/>
</dbReference>
<dbReference type="InterPro" id="IPR020472">
    <property type="entry name" value="WD40_PAC1"/>
</dbReference>
<dbReference type="InterPro" id="IPR001810">
    <property type="entry name" value="F-box_dom"/>
</dbReference>